<evidence type="ECO:0000256" key="1">
    <source>
        <dbReference type="ARBA" id="ARBA00022603"/>
    </source>
</evidence>
<gene>
    <name evidence="5" type="ORF">HNP76_001636</name>
</gene>
<organism evidence="5 6">
    <name type="scientific">Treponema ruminis</name>
    <dbReference type="NCBI Taxonomy" id="744515"/>
    <lineage>
        <taxon>Bacteria</taxon>
        <taxon>Pseudomonadati</taxon>
        <taxon>Spirochaetota</taxon>
        <taxon>Spirochaetia</taxon>
        <taxon>Spirochaetales</taxon>
        <taxon>Treponemataceae</taxon>
        <taxon>Treponema</taxon>
    </lineage>
</organism>
<protein>
    <submittedName>
        <fullName evidence="5">Chemotaxis protein methyltransferase CheR</fullName>
        <ecNumber evidence="5">2.1.1.80</ecNumber>
    </submittedName>
</protein>
<keyword evidence="2 5" id="KW-0808">Transferase</keyword>
<evidence type="ECO:0000256" key="3">
    <source>
        <dbReference type="ARBA" id="ARBA00022691"/>
    </source>
</evidence>
<evidence type="ECO:0000313" key="6">
    <source>
        <dbReference type="Proteomes" id="UP000518887"/>
    </source>
</evidence>
<evidence type="ECO:0000313" key="5">
    <source>
        <dbReference type="EMBL" id="MBB5226263.1"/>
    </source>
</evidence>
<feature type="domain" description="CheR-type methyltransferase" evidence="4">
    <location>
        <begin position="2"/>
        <end position="282"/>
    </location>
</feature>
<dbReference type="SMART" id="SM00138">
    <property type="entry name" value="MeTrc"/>
    <property type="match status" value="1"/>
</dbReference>
<dbReference type="GO" id="GO:0032259">
    <property type="term" value="P:methylation"/>
    <property type="evidence" value="ECO:0007669"/>
    <property type="project" value="UniProtKB-KW"/>
</dbReference>
<dbReference type="InterPro" id="IPR050903">
    <property type="entry name" value="Bact_Chemotaxis_MeTrfase"/>
</dbReference>
<sequence>MIQEKKIALTQEETDYFISLLTVGTGIIPRSSHRAGIQTYIEKKLAEKNITVAEYKLKLLSDKNLFTEFINESTVNETYFFREEKQFALLKERYFPMWKAMFGTAPIKIWSAACSYGEEAYSLAVLAKCCGIKALVTASDINSEVLDHCNKGVFWESSIRSVDGFTYKNLLLPYRTDEGKIAFSDEIKSCIQTREINLSKIDTPMGDVNLPKNQNIIFIRNVFIYFSQDLRRRILNSIAEKCLADGGILFVSMSEIAQFDSNVLPPSLEKIMDGSVFYFRKKTREVKSNG</sequence>
<dbReference type="PROSITE" id="PS50123">
    <property type="entry name" value="CHER"/>
    <property type="match status" value="1"/>
</dbReference>
<dbReference type="Pfam" id="PF01739">
    <property type="entry name" value="CheR"/>
    <property type="match status" value="1"/>
</dbReference>
<keyword evidence="6" id="KW-1185">Reference proteome</keyword>
<comment type="caution">
    <text evidence="5">The sequence shown here is derived from an EMBL/GenBank/DDBJ whole genome shotgun (WGS) entry which is preliminary data.</text>
</comment>
<keyword evidence="3" id="KW-0949">S-adenosyl-L-methionine</keyword>
<keyword evidence="1 5" id="KW-0489">Methyltransferase</keyword>
<dbReference type="RefSeq" id="WP_184659368.1">
    <property type="nucleotide sequence ID" value="NZ_CP031518.1"/>
</dbReference>
<dbReference type="InterPro" id="IPR029063">
    <property type="entry name" value="SAM-dependent_MTases_sf"/>
</dbReference>
<dbReference type="PANTHER" id="PTHR24422:SF19">
    <property type="entry name" value="CHEMOTAXIS PROTEIN METHYLTRANSFERASE"/>
    <property type="match status" value="1"/>
</dbReference>
<dbReference type="EC" id="2.1.1.80" evidence="5"/>
<dbReference type="AlphaFoldDB" id="A0A7W8LMC9"/>
<dbReference type="PRINTS" id="PR00996">
    <property type="entry name" value="CHERMTFRASE"/>
</dbReference>
<dbReference type="PANTHER" id="PTHR24422">
    <property type="entry name" value="CHEMOTAXIS PROTEIN METHYLTRANSFERASE"/>
    <property type="match status" value="1"/>
</dbReference>
<dbReference type="InterPro" id="IPR000780">
    <property type="entry name" value="CheR_MeTrfase"/>
</dbReference>
<evidence type="ECO:0000259" key="4">
    <source>
        <dbReference type="PROSITE" id="PS50123"/>
    </source>
</evidence>
<dbReference type="Proteomes" id="UP000518887">
    <property type="component" value="Unassembled WGS sequence"/>
</dbReference>
<accession>A0A7W8LMC9</accession>
<dbReference type="Gene3D" id="3.40.50.150">
    <property type="entry name" value="Vaccinia Virus protein VP39"/>
    <property type="match status" value="1"/>
</dbReference>
<dbReference type="GO" id="GO:0008983">
    <property type="term" value="F:protein-glutamate O-methyltransferase activity"/>
    <property type="evidence" value="ECO:0007669"/>
    <property type="project" value="UniProtKB-EC"/>
</dbReference>
<name>A0A7W8LMC9_9SPIR</name>
<dbReference type="EMBL" id="JACHFQ010000005">
    <property type="protein sequence ID" value="MBB5226263.1"/>
    <property type="molecule type" value="Genomic_DNA"/>
</dbReference>
<proteinExistence type="predicted"/>
<dbReference type="InterPro" id="IPR022642">
    <property type="entry name" value="CheR_C"/>
</dbReference>
<evidence type="ECO:0000256" key="2">
    <source>
        <dbReference type="ARBA" id="ARBA00022679"/>
    </source>
</evidence>
<dbReference type="SUPFAM" id="SSF53335">
    <property type="entry name" value="S-adenosyl-L-methionine-dependent methyltransferases"/>
    <property type="match status" value="1"/>
</dbReference>
<reference evidence="5 6" key="1">
    <citation type="submission" date="2020-08" db="EMBL/GenBank/DDBJ databases">
        <title>Genomic Encyclopedia of Type Strains, Phase IV (KMG-IV): sequencing the most valuable type-strain genomes for metagenomic binning, comparative biology and taxonomic classification.</title>
        <authorList>
            <person name="Goeker M."/>
        </authorList>
    </citation>
    <scope>NUCLEOTIDE SEQUENCE [LARGE SCALE GENOMIC DNA]</scope>
    <source>
        <strain evidence="5 6">DSM 103462</strain>
    </source>
</reference>